<evidence type="ECO:0000256" key="4">
    <source>
        <dbReference type="ARBA" id="ARBA00022553"/>
    </source>
</evidence>
<comment type="function">
    <text evidence="8">Involved in the transmission of sensory signals from the chemoreceptors to the flagellar motors. CheA is autophosphorylated; it can transfer its phosphate group to either CheB or CheY.</text>
</comment>
<dbReference type="InterPro" id="IPR008207">
    <property type="entry name" value="Sig_transdc_His_kin_Hpt_dom"/>
</dbReference>
<dbReference type="InterPro" id="IPR004105">
    <property type="entry name" value="CheA-like_dim"/>
</dbReference>
<dbReference type="GO" id="GO:0006935">
    <property type="term" value="P:chemotaxis"/>
    <property type="evidence" value="ECO:0007669"/>
    <property type="project" value="InterPro"/>
</dbReference>
<dbReference type="Gene3D" id="1.20.120.160">
    <property type="entry name" value="HPT domain"/>
    <property type="match status" value="1"/>
</dbReference>
<dbReference type="GO" id="GO:0000155">
    <property type="term" value="F:phosphorelay sensor kinase activity"/>
    <property type="evidence" value="ECO:0007669"/>
    <property type="project" value="InterPro"/>
</dbReference>
<dbReference type="Gene3D" id="3.30.565.10">
    <property type="entry name" value="Histidine kinase-like ATPase, C-terminal domain"/>
    <property type="match status" value="1"/>
</dbReference>
<dbReference type="Pfam" id="PF02518">
    <property type="entry name" value="HATPase_c"/>
    <property type="match status" value="1"/>
</dbReference>
<proteinExistence type="predicted"/>
<comment type="caution">
    <text evidence="13">The sequence shown here is derived from an EMBL/GenBank/DDBJ whole genome shotgun (WGS) entry which is preliminary data.</text>
</comment>
<dbReference type="Gene3D" id="2.30.30.40">
    <property type="entry name" value="SH3 Domains"/>
    <property type="match status" value="1"/>
</dbReference>
<dbReference type="Proteomes" id="UP000536441">
    <property type="component" value="Unassembled WGS sequence"/>
</dbReference>
<evidence type="ECO:0000256" key="7">
    <source>
        <dbReference type="ARBA" id="ARBA00023012"/>
    </source>
</evidence>
<dbReference type="SMART" id="SM00073">
    <property type="entry name" value="HPT"/>
    <property type="match status" value="1"/>
</dbReference>
<dbReference type="PROSITE" id="PS50894">
    <property type="entry name" value="HPT"/>
    <property type="match status" value="1"/>
</dbReference>
<comment type="catalytic activity">
    <reaction evidence="1">
        <text>ATP + protein L-histidine = ADP + protein N-phospho-L-histidine.</text>
        <dbReference type="EC" id="2.7.13.3"/>
    </reaction>
</comment>
<keyword evidence="14" id="KW-1185">Reference proteome</keyword>
<dbReference type="InterPro" id="IPR036890">
    <property type="entry name" value="HATPase_C_sf"/>
</dbReference>
<dbReference type="FunFam" id="3.30.565.10:FF:000016">
    <property type="entry name" value="Chemotaxis protein CheA, putative"/>
    <property type="match status" value="1"/>
</dbReference>
<organism evidence="13 14">
    <name type="scientific">Sphingomonas zeae</name>
    <dbReference type="NCBI Taxonomy" id="1646122"/>
    <lineage>
        <taxon>Bacteria</taxon>
        <taxon>Pseudomonadati</taxon>
        <taxon>Pseudomonadota</taxon>
        <taxon>Alphaproteobacteria</taxon>
        <taxon>Sphingomonadales</taxon>
        <taxon>Sphingomonadaceae</taxon>
        <taxon>Sphingomonas</taxon>
    </lineage>
</organism>
<evidence type="ECO:0000256" key="5">
    <source>
        <dbReference type="ARBA" id="ARBA00022679"/>
    </source>
</evidence>
<dbReference type="InterPro" id="IPR051315">
    <property type="entry name" value="Bact_Chemotaxis_CheA"/>
</dbReference>
<evidence type="ECO:0000256" key="9">
    <source>
        <dbReference type="PROSITE-ProRule" id="PRU00110"/>
    </source>
</evidence>
<keyword evidence="6" id="KW-0418">Kinase</keyword>
<dbReference type="InterPro" id="IPR003594">
    <property type="entry name" value="HATPase_dom"/>
</dbReference>
<dbReference type="GO" id="GO:0005737">
    <property type="term" value="C:cytoplasm"/>
    <property type="evidence" value="ECO:0007669"/>
    <property type="project" value="InterPro"/>
</dbReference>
<dbReference type="EMBL" id="JABMCH010000052">
    <property type="protein sequence ID" value="NUU46120.1"/>
    <property type="molecule type" value="Genomic_DNA"/>
</dbReference>
<evidence type="ECO:0000313" key="13">
    <source>
        <dbReference type="EMBL" id="NUU46120.1"/>
    </source>
</evidence>
<accession>A0A7Y6B2B8</accession>
<evidence type="ECO:0000313" key="14">
    <source>
        <dbReference type="Proteomes" id="UP000536441"/>
    </source>
</evidence>
<dbReference type="SUPFAM" id="SSF47384">
    <property type="entry name" value="Homodimeric domain of signal transducing histidine kinase"/>
    <property type="match status" value="1"/>
</dbReference>
<dbReference type="CDD" id="cd00088">
    <property type="entry name" value="HPT"/>
    <property type="match status" value="1"/>
</dbReference>
<dbReference type="InterPro" id="IPR005467">
    <property type="entry name" value="His_kinase_dom"/>
</dbReference>
<dbReference type="InterPro" id="IPR002545">
    <property type="entry name" value="CheW-lke_dom"/>
</dbReference>
<dbReference type="PRINTS" id="PR00344">
    <property type="entry name" value="BCTRLSENSOR"/>
</dbReference>
<dbReference type="SMART" id="SM00260">
    <property type="entry name" value="CheW"/>
    <property type="match status" value="1"/>
</dbReference>
<dbReference type="InterPro" id="IPR004358">
    <property type="entry name" value="Sig_transdc_His_kin-like_C"/>
</dbReference>
<dbReference type="PANTHER" id="PTHR43395">
    <property type="entry name" value="SENSOR HISTIDINE KINASE CHEA"/>
    <property type="match status" value="1"/>
</dbReference>
<feature type="domain" description="Histidine kinase" evidence="10">
    <location>
        <begin position="133"/>
        <end position="391"/>
    </location>
</feature>
<dbReference type="EC" id="2.7.13.3" evidence="2"/>
<feature type="domain" description="CheW-like" evidence="11">
    <location>
        <begin position="393"/>
        <end position="525"/>
    </location>
</feature>
<dbReference type="SUPFAM" id="SSF47226">
    <property type="entry name" value="Histidine-containing phosphotransfer domain, HPT domain"/>
    <property type="match status" value="1"/>
</dbReference>
<dbReference type="RefSeq" id="WP_175310897.1">
    <property type="nucleotide sequence ID" value="NZ_CBCRYR010000054.1"/>
</dbReference>
<protein>
    <recommendedName>
        <fullName evidence="3">Chemotaxis protein CheA</fullName>
        <ecNumber evidence="2">2.7.13.3</ecNumber>
    </recommendedName>
</protein>
<dbReference type="Pfam" id="PF01584">
    <property type="entry name" value="CheW"/>
    <property type="match status" value="1"/>
</dbReference>
<dbReference type="PROSITE" id="PS50851">
    <property type="entry name" value="CHEW"/>
    <property type="match status" value="1"/>
</dbReference>
<evidence type="ECO:0000259" key="11">
    <source>
        <dbReference type="PROSITE" id="PS50851"/>
    </source>
</evidence>
<evidence type="ECO:0000259" key="10">
    <source>
        <dbReference type="PROSITE" id="PS50109"/>
    </source>
</evidence>
<dbReference type="Pfam" id="PF02895">
    <property type="entry name" value="H-kinase_dim"/>
    <property type="match status" value="1"/>
</dbReference>
<evidence type="ECO:0000256" key="2">
    <source>
        <dbReference type="ARBA" id="ARBA00012438"/>
    </source>
</evidence>
<reference evidence="13 14" key="1">
    <citation type="submission" date="2020-05" db="EMBL/GenBank/DDBJ databases">
        <title>Genome Sequencing of Type Strains.</title>
        <authorList>
            <person name="Lemaire J.F."/>
            <person name="Inderbitzin P."/>
            <person name="Gregorio O.A."/>
            <person name="Collins S.B."/>
            <person name="Wespe N."/>
            <person name="Knight-Connoni V."/>
        </authorList>
    </citation>
    <scope>NUCLEOTIDE SEQUENCE [LARGE SCALE GENOMIC DNA]</scope>
    <source>
        <strain evidence="13 14">DSM 100049</strain>
    </source>
</reference>
<feature type="domain" description="HPt" evidence="12">
    <location>
        <begin position="1"/>
        <end position="101"/>
    </location>
</feature>
<dbReference type="InterPro" id="IPR036641">
    <property type="entry name" value="HPT_dom_sf"/>
</dbReference>
<evidence type="ECO:0000259" key="12">
    <source>
        <dbReference type="PROSITE" id="PS50894"/>
    </source>
</evidence>
<dbReference type="SMART" id="SM01231">
    <property type="entry name" value="H-kinase_dim"/>
    <property type="match status" value="1"/>
</dbReference>
<name>A0A7Y6B2B8_9SPHN</name>
<dbReference type="SUPFAM" id="SSF50341">
    <property type="entry name" value="CheW-like"/>
    <property type="match status" value="1"/>
</dbReference>
<evidence type="ECO:0000256" key="3">
    <source>
        <dbReference type="ARBA" id="ARBA00021495"/>
    </source>
</evidence>
<dbReference type="InterPro" id="IPR036097">
    <property type="entry name" value="HisK_dim/P_sf"/>
</dbReference>
<keyword evidence="4 9" id="KW-0597">Phosphoprotein</keyword>
<feature type="modified residue" description="Phosphohistidine" evidence="9">
    <location>
        <position position="44"/>
    </location>
</feature>
<dbReference type="AlphaFoldDB" id="A0A7Y6B2B8"/>
<keyword evidence="5" id="KW-0808">Transferase</keyword>
<gene>
    <name evidence="13" type="ORF">HP438_03895</name>
</gene>
<evidence type="ECO:0000256" key="8">
    <source>
        <dbReference type="ARBA" id="ARBA00035100"/>
    </source>
</evidence>
<evidence type="ECO:0000256" key="6">
    <source>
        <dbReference type="ARBA" id="ARBA00022777"/>
    </source>
</evidence>
<dbReference type="SUPFAM" id="SSF55874">
    <property type="entry name" value="ATPase domain of HSP90 chaperone/DNA topoisomerase II/histidine kinase"/>
    <property type="match status" value="1"/>
</dbReference>
<dbReference type="Pfam" id="PF01627">
    <property type="entry name" value="Hpt"/>
    <property type="match status" value="1"/>
</dbReference>
<dbReference type="PANTHER" id="PTHR43395:SF1">
    <property type="entry name" value="CHEMOTAXIS PROTEIN CHEA"/>
    <property type="match status" value="1"/>
</dbReference>
<dbReference type="InterPro" id="IPR036061">
    <property type="entry name" value="CheW-like_dom_sf"/>
</dbReference>
<evidence type="ECO:0000256" key="1">
    <source>
        <dbReference type="ARBA" id="ARBA00000085"/>
    </source>
</evidence>
<keyword evidence="7" id="KW-0902">Two-component regulatory system</keyword>
<dbReference type="SMART" id="SM00387">
    <property type="entry name" value="HATPase_c"/>
    <property type="match status" value="1"/>
</dbReference>
<sequence>MDDLLQEFIAETRETLEALSSEVVAWEAAPGDRARLDAIFRFVHTVKGSCGFLDLPRLARLSHAAEDVLADARDGKRMPDTALVDAVLAIVDRIGAIVEGIAANVTLDDSDDEALIAALTRVEEVVATAPAPRVAGTPRTAPRSIRLNVDLLDRMMSGMSDMVLARNELARRLRDDVLDPRVEAALDQLSLTVADMRDTVTRTRMQKVDALFSALPRMVRDTAAELGKAVSLRIEGSDVDLDREMIEMMRDPLVHIIRNAIDHGIETPARRRSLGKAPTGQIRVTARQSGNQILIEIEDDGAGIDVARIAAKAVANDVRSAAEVAGMTPADKLRLVFEPGLSSRDTVSAVSGRGVGMDVVRANIEHVGGRIALDNRPGRGLTITIQVPLTLSIMSTLIVAVADQRFAIARQTIEEIVKVRGDQVRIDPVGDIKVATVRGRRLPMLALAPFLAIGEGEPTTLVIVSTREGDYALGVDDVLDTEEVVVKPAAPAVMGTGLYAGQTLPDSGMPMLLLDGGGLALAAGLRFQQDIIAATEALAPDAANPALLFEDLDGARRAIPLGAIDRVEKASAEAIHRSGGRTRLVVDGATIPLHHGDAAALDRALARGTIEVLRLTDGEAECAYAIGGALEIIQLPADISPAADGPVLGVAVCEGRAIEILDPLAFFLDSDVPDHGEAAPLCLLDGAGAAWMDRFLRPVLEAHGYRCTLRPDGDEAPAVRLVMDEDAVAADRSDAPVLRLCRDREGACEPGSIYRYDRSALIAALAGHARRGGR</sequence>
<dbReference type="PROSITE" id="PS50109">
    <property type="entry name" value="HIS_KIN"/>
    <property type="match status" value="1"/>
</dbReference>